<evidence type="ECO:0000256" key="2">
    <source>
        <dbReference type="ARBA" id="ARBA00012386"/>
    </source>
</evidence>
<dbReference type="SUPFAM" id="SSF54814">
    <property type="entry name" value="Prokaryotic type KH domain (KH-domain type II)"/>
    <property type="match status" value="1"/>
</dbReference>
<dbReference type="FunFam" id="3.30.300.20:FF:000006">
    <property type="entry name" value="40S ribosomal protein S3"/>
    <property type="match status" value="1"/>
</dbReference>
<dbReference type="InterPro" id="IPR005636">
    <property type="entry name" value="DTW"/>
</dbReference>
<dbReference type="FunFam" id="3.30.1140.32:FF:000005">
    <property type="entry name" value="40S ribosomal protein S3"/>
    <property type="match status" value="1"/>
</dbReference>
<dbReference type="EC" id="2.5.1.25" evidence="2"/>
<dbReference type="InterPro" id="IPR011009">
    <property type="entry name" value="Kinase-like_dom_sf"/>
</dbReference>
<evidence type="ECO:0000256" key="1">
    <source>
        <dbReference type="ARBA" id="ARBA00010761"/>
    </source>
</evidence>
<evidence type="ECO:0000256" key="7">
    <source>
        <dbReference type="ARBA" id="ARBA00022980"/>
    </source>
</evidence>
<dbReference type="InterPro" id="IPR015946">
    <property type="entry name" value="KH_dom-like_a/b"/>
</dbReference>
<dbReference type="Pfam" id="PF07650">
    <property type="entry name" value="KH_2"/>
    <property type="match status" value="1"/>
</dbReference>
<evidence type="ECO:0000256" key="5">
    <source>
        <dbReference type="ARBA" id="ARBA00022694"/>
    </source>
</evidence>
<evidence type="ECO:0000256" key="9">
    <source>
        <dbReference type="ARBA" id="ARBA00035408"/>
    </source>
</evidence>
<dbReference type="GO" id="GO:0003723">
    <property type="term" value="F:RNA binding"/>
    <property type="evidence" value="ECO:0007669"/>
    <property type="project" value="UniProtKB-UniRule"/>
</dbReference>
<evidence type="ECO:0000259" key="15">
    <source>
        <dbReference type="PROSITE" id="PS50823"/>
    </source>
</evidence>
<accession>A0A3F2RNC6</accession>
<dbReference type="InterPro" id="IPR009019">
    <property type="entry name" value="KH_sf_prok-type"/>
</dbReference>
<keyword evidence="6 11" id="KW-0694">RNA-binding</keyword>
<evidence type="ECO:0000256" key="8">
    <source>
        <dbReference type="ARBA" id="ARBA00023274"/>
    </source>
</evidence>
<keyword evidence="7" id="KW-0689">Ribosomal protein</keyword>
<dbReference type="PANTHER" id="PTHR44329:SF214">
    <property type="entry name" value="PROTEIN KINASE DOMAIN-CONTAINING PROTEIN"/>
    <property type="match status" value="1"/>
</dbReference>
<evidence type="ECO:0000256" key="3">
    <source>
        <dbReference type="ARBA" id="ARBA00022679"/>
    </source>
</evidence>
<dbReference type="NCBIfam" id="TIGR01008">
    <property type="entry name" value="uS3_euk_arch"/>
    <property type="match status" value="1"/>
</dbReference>
<dbReference type="Proteomes" id="UP000277300">
    <property type="component" value="Unassembled WGS sequence"/>
</dbReference>
<dbReference type="InterPro" id="IPR036419">
    <property type="entry name" value="Ribosomal_S3_C_sf"/>
</dbReference>
<keyword evidence="5" id="KW-0819">tRNA processing</keyword>
<dbReference type="InterPro" id="IPR005703">
    <property type="entry name" value="Ribosomal_uS3_euk/arc"/>
</dbReference>
<sequence length="1101" mass="120422">MAANISKKRKFVADGVFYAELNELLQRELYGDGYSGVEVRVTPMRTEIIIRATRTQEVLGEKGQRIRALTSVVQKRFNFPDGAVELYAERVANRGLCSQAQAESLKYRLLGGLAVRRACYSVVRFVMEAGAKGVQVIVSGKLRAQRAKAMKFNEGYMVKTGNASLEYVDTAVRHVLMRQGVLGVKVSIMLPHDPTGKQGPKRALDDVVTILEPKEEVYQPYVEPTTPVVPVAAPAAVPAPLTHVLVLQHQHEKRRRAAISSVPVLAQTLDKVTVVTVGDDCDCGPGGSAELDALLYEGGKGDSYDAAMVLFPDEHAQPLRTAVGSESRAKRVLLIAIDGTWKEAKKIAKRNRCHWQQAARDWEARGATFQYICLDNTETGESGHDDTAPQRSIYGDLRREPMEGCLSTLEAVASALVLLEPKETGRVVRDSLLHAFRGMVAIQEQFQQRGRVAKLEKYGGISKEEAVEAKRQLQLQQLQERSVDAAASEKDHTTLMQREYVFYTTHTDFRHRQQLTQQGEVVTCTTIEFADSLYYYTINCTDVGAHALVATAFIETRYIMFDRFSSGNCSDASYLDTHALQDSKQCVPFAIDVISDAGNSSSIATILDDGSVSVLFFNGGSCSSGFKTASNRNKTAVATNACNIDQNNRFYINTSTAPSTTSSGSDGATPAPSLISSPLSDSSASNREKEQTAVPVFALIIATILILCVVAIIAWRLKPTKKTTLDEGSANMSDSVAILEPDDLIYLSKPASKRNFLPQSSSTCSTYREQITTRSFAPGLSSFGSGYHSAWMFAPGSSTSSTIQGSNTIRAWEDDAVVAARIPRDKVVVTQLLSRGGFGVVYSGMYNSRRVAVKMLLPETRRSISHVADLLAEVKMMAAMEHPHIVEFIGVAWDSLTSMCIVSELMAGGDLKGLLSDFEEQKCPTGFSRDKLKIALHVAHALTYMHSLDPPVIHRDLKSKNILLSEQLDAKLTDFGTSRERVNESMTGGVGTCLWMAPEVMIGDKYDDKADMFSFGVVLSELDTHVSPYSHAKDPNDSSRQMPEPAILQMVATGKLQVKFTEAATQSIVKFGAACVSLDPKARPTASEALYRLHTILADDI</sequence>
<dbReference type="PROSITE" id="PS50011">
    <property type="entry name" value="PROTEIN_KINASE_DOM"/>
    <property type="match status" value="1"/>
</dbReference>
<dbReference type="GO" id="GO:0005524">
    <property type="term" value="F:ATP binding"/>
    <property type="evidence" value="ECO:0007669"/>
    <property type="project" value="InterPro"/>
</dbReference>
<organism evidence="17 18">
    <name type="scientific">Phytophthora kernoviae</name>
    <dbReference type="NCBI Taxonomy" id="325452"/>
    <lineage>
        <taxon>Eukaryota</taxon>
        <taxon>Sar</taxon>
        <taxon>Stramenopiles</taxon>
        <taxon>Oomycota</taxon>
        <taxon>Peronosporomycetes</taxon>
        <taxon>Peronosporales</taxon>
        <taxon>Peronosporaceae</taxon>
        <taxon>Phytophthora</taxon>
    </lineage>
</organism>
<dbReference type="Gene3D" id="3.30.1140.32">
    <property type="entry name" value="Ribosomal protein S3, C-terminal domain"/>
    <property type="match status" value="1"/>
</dbReference>
<evidence type="ECO:0000256" key="4">
    <source>
        <dbReference type="ARBA" id="ARBA00022691"/>
    </source>
</evidence>
<dbReference type="GO" id="GO:0016432">
    <property type="term" value="F:tRNA-uridine aminocarboxypropyltransferase activity"/>
    <property type="evidence" value="ECO:0007669"/>
    <property type="project" value="UniProtKB-EC"/>
</dbReference>
<dbReference type="Gene3D" id="3.30.300.20">
    <property type="match status" value="1"/>
</dbReference>
<feature type="compositionally biased region" description="Low complexity" evidence="12">
    <location>
        <begin position="655"/>
        <end position="685"/>
    </location>
</feature>
<keyword evidence="13" id="KW-0472">Membrane</keyword>
<proteinExistence type="inferred from homology"/>
<keyword evidence="4" id="KW-0949">S-adenosyl-L-methionine</keyword>
<dbReference type="Gene3D" id="3.30.200.20">
    <property type="entry name" value="Phosphorylase Kinase, domain 1"/>
    <property type="match status" value="1"/>
</dbReference>
<comment type="catalytic activity">
    <reaction evidence="10">
        <text>a uridine in tRNA + S-adenosyl-L-methionine = a 3-[(3S)-3-amino-3-carboxypropyl]uridine in tRNA + S-methyl-5'-thioadenosine + H(+)</text>
        <dbReference type="Rhea" id="RHEA:62432"/>
        <dbReference type="Rhea" id="RHEA-COMP:13339"/>
        <dbReference type="Rhea" id="RHEA-COMP:16092"/>
        <dbReference type="ChEBI" id="CHEBI:15378"/>
        <dbReference type="ChEBI" id="CHEBI:17509"/>
        <dbReference type="ChEBI" id="CHEBI:59789"/>
        <dbReference type="ChEBI" id="CHEBI:65315"/>
        <dbReference type="ChEBI" id="CHEBI:82930"/>
        <dbReference type="EC" id="2.5.1.25"/>
    </reaction>
</comment>
<evidence type="ECO:0000256" key="11">
    <source>
        <dbReference type="PROSITE-ProRule" id="PRU00118"/>
    </source>
</evidence>
<comment type="caution">
    <text evidence="17">The sequence shown here is derived from an EMBL/GenBank/DDBJ whole genome shotgun (WGS) entry which is preliminary data.</text>
</comment>
<name>A0A3F2RNC6_9STRA</name>
<dbReference type="CDD" id="cd02413">
    <property type="entry name" value="KH-II_40S_S3"/>
    <property type="match status" value="1"/>
</dbReference>
<dbReference type="GO" id="GO:0005829">
    <property type="term" value="C:cytosol"/>
    <property type="evidence" value="ECO:0007669"/>
    <property type="project" value="UniProtKB-ARBA"/>
</dbReference>
<dbReference type="Gene3D" id="1.10.510.10">
    <property type="entry name" value="Transferase(Phosphotransferase) domain 1"/>
    <property type="match status" value="1"/>
</dbReference>
<dbReference type="GO" id="GO:0003735">
    <property type="term" value="F:structural constituent of ribosome"/>
    <property type="evidence" value="ECO:0007669"/>
    <property type="project" value="InterPro"/>
</dbReference>
<dbReference type="PROSITE" id="PS50823">
    <property type="entry name" value="KH_TYPE_2"/>
    <property type="match status" value="1"/>
</dbReference>
<feature type="domain" description="KH type-2" evidence="15">
    <location>
        <begin position="21"/>
        <end position="92"/>
    </location>
</feature>
<dbReference type="SUPFAM" id="SSF54821">
    <property type="entry name" value="Ribosomal protein S3 C-terminal domain"/>
    <property type="match status" value="1"/>
</dbReference>
<feature type="domain" description="Protein kinase" evidence="14">
    <location>
        <begin position="827"/>
        <end position="1097"/>
    </location>
</feature>
<reference evidence="18 19" key="1">
    <citation type="submission" date="2018-07" db="EMBL/GenBank/DDBJ databases">
        <title>Genome sequencing of oomycete isolates from Chile give support for New Zealand origin for Phytophthora kernoviae and make available the first Nothophytophthora sp. genome.</title>
        <authorList>
            <person name="Studholme D.J."/>
            <person name="Sanfuentes E."/>
            <person name="Panda P."/>
            <person name="Hill R."/>
            <person name="Sambles C."/>
            <person name="Grant M."/>
            <person name="Williams N.M."/>
            <person name="Mcdougal R.L."/>
        </authorList>
    </citation>
    <scope>NUCLEOTIDE SEQUENCE [LARGE SCALE GENOMIC DNA]</scope>
    <source>
        <strain evidence="17">Chile6</strain>
        <strain evidence="16">Chile7</strain>
    </source>
</reference>
<dbReference type="Proteomes" id="UP000284657">
    <property type="component" value="Unassembled WGS sequence"/>
</dbReference>
<dbReference type="GO" id="GO:0015935">
    <property type="term" value="C:small ribosomal subunit"/>
    <property type="evidence" value="ECO:0007669"/>
    <property type="project" value="InterPro"/>
</dbReference>
<keyword evidence="13" id="KW-1133">Transmembrane helix</keyword>
<keyword evidence="3" id="KW-0808">Transferase</keyword>
<dbReference type="GO" id="GO:0004674">
    <property type="term" value="F:protein serine/threonine kinase activity"/>
    <property type="evidence" value="ECO:0007669"/>
    <property type="project" value="TreeGrafter"/>
</dbReference>
<dbReference type="Pfam" id="PF00069">
    <property type="entry name" value="Pkinase"/>
    <property type="match status" value="1"/>
</dbReference>
<evidence type="ECO:0000256" key="10">
    <source>
        <dbReference type="ARBA" id="ARBA00048718"/>
    </source>
</evidence>
<dbReference type="InterPro" id="IPR001351">
    <property type="entry name" value="Ribosomal_uS3_C"/>
</dbReference>
<evidence type="ECO:0000313" key="16">
    <source>
        <dbReference type="EMBL" id="RLN50472.1"/>
    </source>
</evidence>
<evidence type="ECO:0000256" key="13">
    <source>
        <dbReference type="SAM" id="Phobius"/>
    </source>
</evidence>
<dbReference type="GO" id="GO:0006412">
    <property type="term" value="P:translation"/>
    <property type="evidence" value="ECO:0007669"/>
    <property type="project" value="InterPro"/>
</dbReference>
<dbReference type="InterPro" id="IPR008271">
    <property type="entry name" value="Ser/Thr_kinase_AS"/>
</dbReference>
<dbReference type="SUPFAM" id="SSF56112">
    <property type="entry name" value="Protein kinase-like (PK-like)"/>
    <property type="match status" value="1"/>
</dbReference>
<dbReference type="InterPro" id="IPR051681">
    <property type="entry name" value="Ser/Thr_Kinases-Pseudokinases"/>
</dbReference>
<keyword evidence="13" id="KW-0812">Transmembrane</keyword>
<evidence type="ECO:0000313" key="18">
    <source>
        <dbReference type="Proteomes" id="UP000277300"/>
    </source>
</evidence>
<dbReference type="OrthoDB" id="339325at2759"/>
<dbReference type="SMART" id="SM00220">
    <property type="entry name" value="S_TKc"/>
    <property type="match status" value="1"/>
</dbReference>
<dbReference type="EMBL" id="MBDO02000169">
    <property type="protein sequence ID" value="RLN61084.1"/>
    <property type="molecule type" value="Genomic_DNA"/>
</dbReference>
<evidence type="ECO:0000259" key="14">
    <source>
        <dbReference type="PROSITE" id="PS50011"/>
    </source>
</evidence>
<evidence type="ECO:0000313" key="19">
    <source>
        <dbReference type="Proteomes" id="UP000284657"/>
    </source>
</evidence>
<evidence type="ECO:0000256" key="12">
    <source>
        <dbReference type="SAM" id="MobiDB-lite"/>
    </source>
</evidence>
<dbReference type="PANTHER" id="PTHR44329">
    <property type="entry name" value="SERINE/THREONINE-PROTEIN KINASE TNNI3K-RELATED"/>
    <property type="match status" value="1"/>
</dbReference>
<feature type="region of interest" description="Disordered" evidence="12">
    <location>
        <begin position="655"/>
        <end position="686"/>
    </location>
</feature>
<dbReference type="EMBL" id="MBAD02002021">
    <property type="protein sequence ID" value="RLN50472.1"/>
    <property type="molecule type" value="Genomic_DNA"/>
</dbReference>
<dbReference type="InterPro" id="IPR004044">
    <property type="entry name" value="KH_dom_type_2"/>
</dbReference>
<feature type="transmembrane region" description="Helical" evidence="13">
    <location>
        <begin position="693"/>
        <end position="715"/>
    </location>
</feature>
<evidence type="ECO:0000313" key="17">
    <source>
        <dbReference type="EMBL" id="RLN61084.1"/>
    </source>
</evidence>
<protein>
    <recommendedName>
        <fullName evidence="2">tRNA-uridine aminocarboxypropyltransferase</fullName>
        <ecNumber evidence="2">2.5.1.25</ecNumber>
    </recommendedName>
    <alternativeName>
        <fullName evidence="9">40S ribosomal protein S3</fullName>
    </alternativeName>
</protein>
<evidence type="ECO:0000256" key="6">
    <source>
        <dbReference type="ARBA" id="ARBA00022884"/>
    </source>
</evidence>
<dbReference type="NCBIfam" id="NF003219">
    <property type="entry name" value="PRK04191.1"/>
    <property type="match status" value="1"/>
</dbReference>
<dbReference type="GO" id="GO:0008033">
    <property type="term" value="P:tRNA processing"/>
    <property type="evidence" value="ECO:0007669"/>
    <property type="project" value="UniProtKB-KW"/>
</dbReference>
<dbReference type="InterPro" id="IPR000719">
    <property type="entry name" value="Prot_kinase_dom"/>
</dbReference>
<gene>
    <name evidence="16" type="ORF">BBJ29_007548</name>
    <name evidence="17" type="ORF">BBP00_00005636</name>
</gene>
<keyword evidence="8" id="KW-0687">Ribonucleoprotein</keyword>
<dbReference type="PROSITE" id="PS00108">
    <property type="entry name" value="PROTEIN_KINASE_ST"/>
    <property type="match status" value="1"/>
</dbReference>
<dbReference type="Pfam" id="PF03942">
    <property type="entry name" value="DTW"/>
    <property type="match status" value="1"/>
</dbReference>
<dbReference type="AlphaFoldDB" id="A0A3F2RNC6"/>
<dbReference type="Pfam" id="PF00189">
    <property type="entry name" value="Ribosomal_S3_C"/>
    <property type="match status" value="1"/>
</dbReference>
<dbReference type="SMART" id="SM01144">
    <property type="entry name" value="DTW"/>
    <property type="match status" value="1"/>
</dbReference>
<comment type="similarity">
    <text evidence="1">Belongs to the universal ribosomal protein uS3 family.</text>
</comment>